<organism evidence="2 3">
    <name type="scientific">Gregarina niphandrodes</name>
    <name type="common">Septate eugregarine</name>
    <dbReference type="NCBI Taxonomy" id="110365"/>
    <lineage>
        <taxon>Eukaryota</taxon>
        <taxon>Sar</taxon>
        <taxon>Alveolata</taxon>
        <taxon>Apicomplexa</taxon>
        <taxon>Conoidasida</taxon>
        <taxon>Gregarinasina</taxon>
        <taxon>Eugregarinorida</taxon>
        <taxon>Gregarinidae</taxon>
        <taxon>Gregarina</taxon>
    </lineage>
</organism>
<dbReference type="PANTHER" id="PTHR13251">
    <property type="entry name" value="EPILEPSY HOLOPROSENCEPHALY CANDIDATE 1/TMEM1"/>
    <property type="match status" value="1"/>
</dbReference>
<dbReference type="GO" id="GO:1990071">
    <property type="term" value="C:TRAPPII protein complex"/>
    <property type="evidence" value="ECO:0007669"/>
    <property type="project" value="InterPro"/>
</dbReference>
<dbReference type="RefSeq" id="XP_011130811.1">
    <property type="nucleotide sequence ID" value="XM_011132509.1"/>
</dbReference>
<feature type="domain" description="TRAPPC10/Trs130 N-terminal" evidence="1">
    <location>
        <begin position="75"/>
        <end position="219"/>
    </location>
</feature>
<evidence type="ECO:0000259" key="1">
    <source>
        <dbReference type="Pfam" id="PF23036"/>
    </source>
</evidence>
<dbReference type="InterPro" id="IPR056913">
    <property type="entry name" value="TRAPPC10/Trs130_N"/>
</dbReference>
<comment type="caution">
    <text evidence="2">The sequence shown here is derived from an EMBL/GenBank/DDBJ whole genome shotgun (WGS) entry which is preliminary data.</text>
</comment>
<dbReference type="GO" id="GO:0006891">
    <property type="term" value="P:intra-Golgi vesicle-mediated transport"/>
    <property type="evidence" value="ECO:0007669"/>
    <property type="project" value="TreeGrafter"/>
</dbReference>
<dbReference type="GO" id="GO:0034498">
    <property type="term" value="P:early endosome to Golgi transport"/>
    <property type="evidence" value="ECO:0007669"/>
    <property type="project" value="TreeGrafter"/>
</dbReference>
<dbReference type="InterPro" id="IPR045126">
    <property type="entry name" value="TRAPPC10/Trs130"/>
</dbReference>
<accession>A0A023B5J2</accession>
<dbReference type="VEuPathDB" id="CryptoDB:GNI_089700"/>
<proteinExistence type="predicted"/>
<dbReference type="Proteomes" id="UP000019763">
    <property type="component" value="Unassembled WGS sequence"/>
</dbReference>
<dbReference type="AlphaFoldDB" id="A0A023B5J2"/>
<dbReference type="PANTHER" id="PTHR13251:SF3">
    <property type="entry name" value="TRAFFICKING PROTEIN PARTICLE COMPLEX SUBUNIT 10"/>
    <property type="match status" value="1"/>
</dbReference>
<evidence type="ECO:0000313" key="3">
    <source>
        <dbReference type="Proteomes" id="UP000019763"/>
    </source>
</evidence>
<reference evidence="2" key="1">
    <citation type="submission" date="2013-12" db="EMBL/GenBank/DDBJ databases">
        <authorList>
            <person name="Omoto C.K."/>
            <person name="Sibley D."/>
            <person name="Venepally P."/>
            <person name="Hadjithomas M."/>
            <person name="Karamycheva S."/>
            <person name="Brunk B."/>
            <person name="Roos D."/>
            <person name="Caler E."/>
            <person name="Lorenzi H."/>
        </authorList>
    </citation>
    <scope>NUCLEOTIDE SEQUENCE</scope>
</reference>
<protein>
    <recommendedName>
        <fullName evidence="1">TRAPPC10/Trs130 N-terminal domain-containing protein</fullName>
    </recommendedName>
</protein>
<sequence>MIVALCPQEVSKGGSESPDARLYRKAFEKFKAEIDLLVSGSRCGNVRVFRLPVPKDSTGVVGKGARGREGDPLMLEQWDKLIEALGDLVSSGISSRLAEEVRRKEKLQSTGTLAKYTAVFSAAEHISASLYRCGLVVEALSVYDSLDIKLQDDSTNGKRYRTLFFSSGLPQLGGSQPILLLNKDDVIGKLLLPDTITYVEFRQYLIKRQCQLLFALRKTDRLISRLLSFLKSFALEFVDLSRNASKDPEAYSRMFLLQLEYSIIPYIQALNNVEIKSVAPSEDVLLACSQLYSLALENFWWLINWRIKDKV</sequence>
<dbReference type="GO" id="GO:0005829">
    <property type="term" value="C:cytosol"/>
    <property type="evidence" value="ECO:0007669"/>
    <property type="project" value="GOC"/>
</dbReference>
<name>A0A023B5J2_GRENI</name>
<dbReference type="EMBL" id="AFNH02000670">
    <property type="protein sequence ID" value="EZG61009.1"/>
    <property type="molecule type" value="Genomic_DNA"/>
</dbReference>
<dbReference type="GeneID" id="22913225"/>
<dbReference type="OrthoDB" id="10256906at2759"/>
<evidence type="ECO:0000313" key="2">
    <source>
        <dbReference type="EMBL" id="EZG61009.1"/>
    </source>
</evidence>
<dbReference type="Pfam" id="PF23036">
    <property type="entry name" value="TRAPPC10_1st"/>
    <property type="match status" value="1"/>
</dbReference>
<dbReference type="eggNOG" id="KOG1931">
    <property type="taxonomic scope" value="Eukaryota"/>
</dbReference>
<keyword evidence="3" id="KW-1185">Reference proteome</keyword>
<gene>
    <name evidence="2" type="ORF">GNI_089700</name>
</gene>